<gene>
    <name evidence="2" type="ORF">GR183_00985</name>
</gene>
<dbReference type="EMBL" id="WUMV01000001">
    <property type="protein sequence ID" value="MXN63465.1"/>
    <property type="molecule type" value="Genomic_DNA"/>
</dbReference>
<proteinExistence type="predicted"/>
<feature type="domain" description="DUF2293" evidence="1">
    <location>
        <begin position="14"/>
        <end position="92"/>
    </location>
</feature>
<accession>A0A7X3S5U7</accession>
<evidence type="ECO:0000313" key="3">
    <source>
        <dbReference type="Proteomes" id="UP000433101"/>
    </source>
</evidence>
<sequence>MSSGTKRQREMRKALNQLLPRVPLLDAEAILEVAQSRHLRHLPPSIALWQATTARVRHAHTEYEALLEEGYDRDSARFFVIDAMNDILTDWGSGRRVDPNDAGLDAGEIG</sequence>
<dbReference type="AlphaFoldDB" id="A0A7X3S5U7"/>
<dbReference type="Proteomes" id="UP000433101">
    <property type="component" value="Unassembled WGS sequence"/>
</dbReference>
<reference evidence="2 3" key="1">
    <citation type="submission" date="2019-12" db="EMBL/GenBank/DDBJ databases">
        <authorList>
            <person name="Li M."/>
        </authorList>
    </citation>
    <scope>NUCLEOTIDE SEQUENCE [LARGE SCALE GENOMIC DNA]</scope>
    <source>
        <strain evidence="2 3">GBMRC 2046</strain>
    </source>
</reference>
<protein>
    <submittedName>
        <fullName evidence="2">DUF2293 domain-containing protein</fullName>
    </submittedName>
</protein>
<evidence type="ECO:0000313" key="2">
    <source>
        <dbReference type="EMBL" id="MXN63465.1"/>
    </source>
</evidence>
<comment type="caution">
    <text evidence="2">The sequence shown here is derived from an EMBL/GenBank/DDBJ whole genome shotgun (WGS) entry which is preliminary data.</text>
</comment>
<evidence type="ECO:0000259" key="1">
    <source>
        <dbReference type="Pfam" id="PF10056"/>
    </source>
</evidence>
<name>A0A7X3S5U7_9HYPH</name>
<organism evidence="2 3">
    <name type="scientific">Stappia sediminis</name>
    <dbReference type="NCBI Taxonomy" id="2692190"/>
    <lineage>
        <taxon>Bacteria</taxon>
        <taxon>Pseudomonadati</taxon>
        <taxon>Pseudomonadota</taxon>
        <taxon>Alphaproteobacteria</taxon>
        <taxon>Hyphomicrobiales</taxon>
        <taxon>Stappiaceae</taxon>
        <taxon>Stappia</taxon>
    </lineage>
</organism>
<dbReference type="RefSeq" id="WP_160773721.1">
    <property type="nucleotide sequence ID" value="NZ_WUMV01000001.1"/>
</dbReference>
<dbReference type="InterPro" id="IPR018744">
    <property type="entry name" value="DUF2293"/>
</dbReference>
<keyword evidence="3" id="KW-1185">Reference proteome</keyword>
<dbReference type="Pfam" id="PF10056">
    <property type="entry name" value="DUF2293"/>
    <property type="match status" value="1"/>
</dbReference>